<name>A0A8S9RRR1_BRACR</name>
<gene>
    <name evidence="2" type="ORF">F2Q69_00059571</name>
</gene>
<evidence type="ECO:0000313" key="2">
    <source>
        <dbReference type="EMBL" id="KAF3574882.1"/>
    </source>
</evidence>
<evidence type="ECO:0000313" key="3">
    <source>
        <dbReference type="Proteomes" id="UP000712600"/>
    </source>
</evidence>
<feature type="compositionally biased region" description="Basic and acidic residues" evidence="1">
    <location>
        <begin position="97"/>
        <end position="123"/>
    </location>
</feature>
<comment type="caution">
    <text evidence="2">The sequence shown here is derived from an EMBL/GenBank/DDBJ whole genome shotgun (WGS) entry which is preliminary data.</text>
</comment>
<organism evidence="2 3">
    <name type="scientific">Brassica cretica</name>
    <name type="common">Mustard</name>
    <dbReference type="NCBI Taxonomy" id="69181"/>
    <lineage>
        <taxon>Eukaryota</taxon>
        <taxon>Viridiplantae</taxon>
        <taxon>Streptophyta</taxon>
        <taxon>Embryophyta</taxon>
        <taxon>Tracheophyta</taxon>
        <taxon>Spermatophyta</taxon>
        <taxon>Magnoliopsida</taxon>
        <taxon>eudicotyledons</taxon>
        <taxon>Gunneridae</taxon>
        <taxon>Pentapetalae</taxon>
        <taxon>rosids</taxon>
        <taxon>malvids</taxon>
        <taxon>Brassicales</taxon>
        <taxon>Brassicaceae</taxon>
        <taxon>Brassiceae</taxon>
        <taxon>Brassica</taxon>
    </lineage>
</organism>
<accession>A0A8S9RRR1</accession>
<dbReference type="EMBL" id="QGKX02000095">
    <property type="protein sequence ID" value="KAF3574882.1"/>
    <property type="molecule type" value="Genomic_DNA"/>
</dbReference>
<evidence type="ECO:0000256" key="1">
    <source>
        <dbReference type="SAM" id="MobiDB-lite"/>
    </source>
</evidence>
<sequence length="123" mass="14127">MKKEMKTETTTAMVTKTAIKTYMTTARMNIVHAQQYQKRQENSTTILTRSCKFGTFDPQGSALPIDRQQHFCVARLCSTTVDPNTSPVDRFSLTPVDRQHKPSVDRHHPPDIDRQSISDIDRY</sequence>
<reference evidence="2" key="1">
    <citation type="submission" date="2019-12" db="EMBL/GenBank/DDBJ databases">
        <title>Genome sequencing and annotation of Brassica cretica.</title>
        <authorList>
            <person name="Studholme D.J."/>
            <person name="Sarris P."/>
        </authorList>
    </citation>
    <scope>NUCLEOTIDE SEQUENCE</scope>
    <source>
        <strain evidence="2">PFS-109/04</strain>
        <tissue evidence="2">Leaf</tissue>
    </source>
</reference>
<protein>
    <submittedName>
        <fullName evidence="2">Uncharacterized protein</fullName>
    </submittedName>
</protein>
<dbReference type="Proteomes" id="UP000712600">
    <property type="component" value="Unassembled WGS sequence"/>
</dbReference>
<dbReference type="AlphaFoldDB" id="A0A8S9RRR1"/>
<feature type="region of interest" description="Disordered" evidence="1">
    <location>
        <begin position="84"/>
        <end position="123"/>
    </location>
</feature>
<proteinExistence type="predicted"/>